<protein>
    <recommendedName>
        <fullName evidence="3">Cytochrome C</fullName>
    </recommendedName>
</protein>
<evidence type="ECO:0000313" key="2">
    <source>
        <dbReference type="Proteomes" id="UP000319383"/>
    </source>
</evidence>
<name>A0A517ZTJ2_9PLAN</name>
<dbReference type="RefSeq" id="WP_145378350.1">
    <property type="nucleotide sequence ID" value="NZ_CP036276.1"/>
</dbReference>
<dbReference type="SUPFAM" id="SSF47175">
    <property type="entry name" value="Cytochromes"/>
    <property type="match status" value="1"/>
</dbReference>
<organism evidence="1 2">
    <name type="scientific">Symmachiella dynata</name>
    <dbReference type="NCBI Taxonomy" id="2527995"/>
    <lineage>
        <taxon>Bacteria</taxon>
        <taxon>Pseudomonadati</taxon>
        <taxon>Planctomycetota</taxon>
        <taxon>Planctomycetia</taxon>
        <taxon>Planctomycetales</taxon>
        <taxon>Planctomycetaceae</taxon>
        <taxon>Symmachiella</taxon>
    </lineage>
</organism>
<accession>A0A517ZTJ2</accession>
<dbReference type="GO" id="GO:0020037">
    <property type="term" value="F:heme binding"/>
    <property type="evidence" value="ECO:0007669"/>
    <property type="project" value="InterPro"/>
</dbReference>
<dbReference type="Proteomes" id="UP000319383">
    <property type="component" value="Chromosome"/>
</dbReference>
<keyword evidence="2" id="KW-1185">Reference proteome</keyword>
<gene>
    <name evidence="1" type="ORF">Mal52_43040</name>
</gene>
<evidence type="ECO:0008006" key="3">
    <source>
        <dbReference type="Google" id="ProtNLM"/>
    </source>
</evidence>
<dbReference type="AlphaFoldDB" id="A0A517ZTJ2"/>
<dbReference type="EMBL" id="CP036276">
    <property type="protein sequence ID" value="QDU45808.1"/>
    <property type="molecule type" value="Genomic_DNA"/>
</dbReference>
<sequence>MTDYFRSLNTPRLLTVALTLTAVFGTAWVLSSQPDQVSHAAEPAAQKDAGKKAADPNLRKMTPVQVFMRAKLDDNTKILEGLMTNQFDQIVDAADHLLLMSKATEWHVIQGPIYKQHSTEFRRAVERLKIDAEKKKLDAATLAYMHMTMTCVSCHKFVRGTQLAGNVELPTHSLVSLPQTQPLVPDNPISR</sequence>
<dbReference type="GO" id="GO:0009055">
    <property type="term" value="F:electron transfer activity"/>
    <property type="evidence" value="ECO:0007669"/>
    <property type="project" value="InterPro"/>
</dbReference>
<dbReference type="InterPro" id="IPR010980">
    <property type="entry name" value="Cyt_c/b562"/>
</dbReference>
<proteinExistence type="predicted"/>
<reference evidence="1 2" key="1">
    <citation type="submission" date="2019-02" db="EMBL/GenBank/DDBJ databases">
        <title>Deep-cultivation of Planctomycetes and their phenomic and genomic characterization uncovers novel biology.</title>
        <authorList>
            <person name="Wiegand S."/>
            <person name="Jogler M."/>
            <person name="Boedeker C."/>
            <person name="Pinto D."/>
            <person name="Vollmers J."/>
            <person name="Rivas-Marin E."/>
            <person name="Kohn T."/>
            <person name="Peeters S.H."/>
            <person name="Heuer A."/>
            <person name="Rast P."/>
            <person name="Oberbeckmann S."/>
            <person name="Bunk B."/>
            <person name="Jeske O."/>
            <person name="Meyerdierks A."/>
            <person name="Storesund J.E."/>
            <person name="Kallscheuer N."/>
            <person name="Luecker S."/>
            <person name="Lage O.M."/>
            <person name="Pohl T."/>
            <person name="Merkel B.J."/>
            <person name="Hornburger P."/>
            <person name="Mueller R.-W."/>
            <person name="Bruemmer F."/>
            <person name="Labrenz M."/>
            <person name="Spormann A.M."/>
            <person name="Op den Camp H."/>
            <person name="Overmann J."/>
            <person name="Amann R."/>
            <person name="Jetten M.S.M."/>
            <person name="Mascher T."/>
            <person name="Medema M.H."/>
            <person name="Devos D.P."/>
            <person name="Kaster A.-K."/>
            <person name="Ovreas L."/>
            <person name="Rohde M."/>
            <person name="Galperin M.Y."/>
            <person name="Jogler C."/>
        </authorList>
    </citation>
    <scope>NUCLEOTIDE SEQUENCE [LARGE SCALE GENOMIC DNA]</scope>
    <source>
        <strain evidence="1 2">Mal52</strain>
    </source>
</reference>
<dbReference type="GO" id="GO:0022900">
    <property type="term" value="P:electron transport chain"/>
    <property type="evidence" value="ECO:0007669"/>
    <property type="project" value="InterPro"/>
</dbReference>
<dbReference type="KEGG" id="sdyn:Mal52_43040"/>
<dbReference type="GO" id="GO:0005506">
    <property type="term" value="F:iron ion binding"/>
    <property type="evidence" value="ECO:0007669"/>
    <property type="project" value="InterPro"/>
</dbReference>
<evidence type="ECO:0000313" key="1">
    <source>
        <dbReference type="EMBL" id="QDU45808.1"/>
    </source>
</evidence>